<feature type="non-terminal residue" evidence="3">
    <location>
        <position position="1"/>
    </location>
</feature>
<dbReference type="AlphaFoldDB" id="A0A4R4YBJ2"/>
<dbReference type="SUPFAM" id="SSF53098">
    <property type="entry name" value="Ribonuclease H-like"/>
    <property type="match status" value="1"/>
</dbReference>
<dbReference type="InterPro" id="IPR001584">
    <property type="entry name" value="Integrase_cat-core"/>
</dbReference>
<dbReference type="OrthoDB" id="4281720at2"/>
<feature type="domain" description="Integrase catalytic" evidence="2">
    <location>
        <begin position="58"/>
        <end position="226"/>
    </location>
</feature>
<dbReference type="GO" id="GO:0015074">
    <property type="term" value="P:DNA integration"/>
    <property type="evidence" value="ECO:0007669"/>
    <property type="project" value="InterPro"/>
</dbReference>
<dbReference type="Proteomes" id="UP000295124">
    <property type="component" value="Unassembled WGS sequence"/>
</dbReference>
<gene>
    <name evidence="3" type="ORF">E1263_42500</name>
</gene>
<dbReference type="RefSeq" id="WP_132178165.1">
    <property type="nucleotide sequence ID" value="NZ_SMKX01000332.1"/>
</dbReference>
<evidence type="ECO:0000313" key="4">
    <source>
        <dbReference type="Proteomes" id="UP000295124"/>
    </source>
</evidence>
<sequence length="236" mass="25999">GKLWLHLRSSGHEVARCTVERLMAQMGISGVVRGKKPRTTIADESANRPPDLVDRRFVASTPDRLWVADFTYVATRTGTVYVAHVVDVFSRRIIGWKAATTMTTPLVLDALEMALWARRTEGVTDLTGLVHHNDAGTQYTSIAFAQALIKAGIDASVGSVGDAYDNALAETHMGLFKSELINSYGPWQGLHDVEAATMDWVDWFNTARPHGSIQDLTPIQAEQTHYTHRTRLAEAG</sequence>
<name>A0A4R4YBJ2_9ACTN</name>
<dbReference type="InterPro" id="IPR036397">
    <property type="entry name" value="RNaseH_sf"/>
</dbReference>
<organism evidence="3 4">
    <name type="scientific">Kribbella antibiotica</name>
    <dbReference type="NCBI Taxonomy" id="190195"/>
    <lineage>
        <taxon>Bacteria</taxon>
        <taxon>Bacillati</taxon>
        <taxon>Actinomycetota</taxon>
        <taxon>Actinomycetes</taxon>
        <taxon>Propionibacteriales</taxon>
        <taxon>Kribbellaceae</taxon>
        <taxon>Kribbella</taxon>
    </lineage>
</organism>
<dbReference type="Pfam" id="PF00665">
    <property type="entry name" value="rve"/>
    <property type="match status" value="1"/>
</dbReference>
<dbReference type="InterPro" id="IPR050900">
    <property type="entry name" value="Transposase_IS3/IS150/IS904"/>
</dbReference>
<comment type="caution">
    <text evidence="3">The sequence shown here is derived from an EMBL/GenBank/DDBJ whole genome shotgun (WGS) entry which is preliminary data.</text>
</comment>
<dbReference type="InterPro" id="IPR012337">
    <property type="entry name" value="RNaseH-like_sf"/>
</dbReference>
<keyword evidence="4" id="KW-1185">Reference proteome</keyword>
<dbReference type="EMBL" id="SMKX01000332">
    <property type="protein sequence ID" value="TDD41224.1"/>
    <property type="molecule type" value="Genomic_DNA"/>
</dbReference>
<dbReference type="PANTHER" id="PTHR46889">
    <property type="entry name" value="TRANSPOSASE INSF FOR INSERTION SEQUENCE IS3B-RELATED"/>
    <property type="match status" value="1"/>
</dbReference>
<dbReference type="GO" id="GO:0003676">
    <property type="term" value="F:nucleic acid binding"/>
    <property type="evidence" value="ECO:0007669"/>
    <property type="project" value="InterPro"/>
</dbReference>
<protein>
    <submittedName>
        <fullName evidence="3">IS3 family transposase</fullName>
    </submittedName>
</protein>
<dbReference type="InterPro" id="IPR048020">
    <property type="entry name" value="Transpos_IS3"/>
</dbReference>
<dbReference type="PANTHER" id="PTHR46889:SF5">
    <property type="entry name" value="INTEGRASE PROTEIN"/>
    <property type="match status" value="1"/>
</dbReference>
<dbReference type="InterPro" id="IPR025948">
    <property type="entry name" value="HTH-like_dom"/>
</dbReference>
<dbReference type="NCBIfam" id="NF033516">
    <property type="entry name" value="transpos_IS3"/>
    <property type="match status" value="1"/>
</dbReference>
<proteinExistence type="predicted"/>
<evidence type="ECO:0000256" key="1">
    <source>
        <dbReference type="ARBA" id="ARBA00002286"/>
    </source>
</evidence>
<dbReference type="PROSITE" id="PS50994">
    <property type="entry name" value="INTEGRASE"/>
    <property type="match status" value="1"/>
</dbReference>
<dbReference type="Pfam" id="PF13276">
    <property type="entry name" value="HTH_21"/>
    <property type="match status" value="1"/>
</dbReference>
<comment type="function">
    <text evidence="1">Involved in the transposition of the insertion sequence.</text>
</comment>
<evidence type="ECO:0000313" key="3">
    <source>
        <dbReference type="EMBL" id="TDD41224.1"/>
    </source>
</evidence>
<reference evidence="3 4" key="1">
    <citation type="submission" date="2019-03" db="EMBL/GenBank/DDBJ databases">
        <title>Draft genome sequences of novel Actinobacteria.</title>
        <authorList>
            <person name="Sahin N."/>
            <person name="Ay H."/>
            <person name="Saygin H."/>
        </authorList>
    </citation>
    <scope>NUCLEOTIDE SEQUENCE [LARGE SCALE GENOMIC DNA]</scope>
    <source>
        <strain evidence="3 4">JCM 13523</strain>
    </source>
</reference>
<evidence type="ECO:0000259" key="2">
    <source>
        <dbReference type="PROSITE" id="PS50994"/>
    </source>
</evidence>
<accession>A0A4R4YBJ2</accession>
<dbReference type="Pfam" id="PF13333">
    <property type="entry name" value="rve_2"/>
    <property type="match status" value="1"/>
</dbReference>
<dbReference type="Gene3D" id="3.30.420.10">
    <property type="entry name" value="Ribonuclease H-like superfamily/Ribonuclease H"/>
    <property type="match status" value="1"/>
</dbReference>